<evidence type="ECO:0000313" key="4">
    <source>
        <dbReference type="Proteomes" id="UP000799640"/>
    </source>
</evidence>
<dbReference type="EMBL" id="ML996705">
    <property type="protein sequence ID" value="KAF2397009.1"/>
    <property type="molecule type" value="Genomic_DNA"/>
</dbReference>
<evidence type="ECO:0000313" key="3">
    <source>
        <dbReference type="EMBL" id="KAF2397009.1"/>
    </source>
</evidence>
<evidence type="ECO:0000256" key="1">
    <source>
        <dbReference type="SAM" id="MobiDB-lite"/>
    </source>
</evidence>
<keyword evidence="2" id="KW-0472">Membrane</keyword>
<keyword evidence="4" id="KW-1185">Reference proteome</keyword>
<name>A0A6G1HMD7_9PEZI</name>
<proteinExistence type="predicted"/>
<feature type="compositionally biased region" description="Low complexity" evidence="1">
    <location>
        <begin position="361"/>
        <end position="373"/>
    </location>
</feature>
<feature type="compositionally biased region" description="Basic residues" evidence="1">
    <location>
        <begin position="339"/>
        <end position="351"/>
    </location>
</feature>
<feature type="compositionally biased region" description="Basic and acidic residues" evidence="1">
    <location>
        <begin position="382"/>
        <end position="398"/>
    </location>
</feature>
<keyword evidence="2" id="KW-0812">Transmembrane</keyword>
<dbReference type="OrthoDB" id="5402307at2759"/>
<dbReference type="Proteomes" id="UP000799640">
    <property type="component" value="Unassembled WGS sequence"/>
</dbReference>
<evidence type="ECO:0000256" key="2">
    <source>
        <dbReference type="SAM" id="Phobius"/>
    </source>
</evidence>
<sequence>MLNQTITVVNQSGKIVSTSKQLVNIYKEARAAYKERKAELRTARRTESHEKAARRALRQLSVDDGGSHVSSRSRPGAHRAKTMAMVEEYVPAAPVRAHTSHDLARLAAPERRHSEADALAYGGRHRRQSSESIDMDLAYGEIPPPLPSREDQEAYLRSEMTRVEKLLEEAHCLHYSASTTIENLQKDPETLAAVAMTLAEISKIVAKMAPGMLTALKGSFPAVVALLASPQFLIAAGVGVGVTVVMLGGYKIIKHIKAAGEGAALPMPMAMGAAGGGGPNELREIEADLSGIERWRRGIADAEADAVATTVDGEFVTPDASRRLIEEGVLREEDLKSTTSRKTHRTHQTRRAKTDLGSEAGRGTRSEAGTRTSRSTRRVRTSTKERPKERPKEKERKSSGLRSLFKGKVSVMA</sequence>
<feature type="transmembrane region" description="Helical" evidence="2">
    <location>
        <begin position="222"/>
        <end position="247"/>
    </location>
</feature>
<organism evidence="3 4">
    <name type="scientific">Trichodelitschia bisporula</name>
    <dbReference type="NCBI Taxonomy" id="703511"/>
    <lineage>
        <taxon>Eukaryota</taxon>
        <taxon>Fungi</taxon>
        <taxon>Dikarya</taxon>
        <taxon>Ascomycota</taxon>
        <taxon>Pezizomycotina</taxon>
        <taxon>Dothideomycetes</taxon>
        <taxon>Dothideomycetes incertae sedis</taxon>
        <taxon>Phaeotrichales</taxon>
        <taxon>Phaeotrichaceae</taxon>
        <taxon>Trichodelitschia</taxon>
    </lineage>
</organism>
<accession>A0A6G1HMD7</accession>
<keyword evidence="2" id="KW-1133">Transmembrane helix</keyword>
<feature type="region of interest" description="Disordered" evidence="1">
    <location>
        <begin position="58"/>
        <end position="80"/>
    </location>
</feature>
<feature type="region of interest" description="Disordered" evidence="1">
    <location>
        <begin position="333"/>
        <end position="413"/>
    </location>
</feature>
<dbReference type="AlphaFoldDB" id="A0A6G1HMD7"/>
<gene>
    <name evidence="3" type="ORF">EJ06DRAFT_182407</name>
</gene>
<reference evidence="3" key="1">
    <citation type="journal article" date="2020" name="Stud. Mycol.">
        <title>101 Dothideomycetes genomes: a test case for predicting lifestyles and emergence of pathogens.</title>
        <authorList>
            <person name="Haridas S."/>
            <person name="Albert R."/>
            <person name="Binder M."/>
            <person name="Bloem J."/>
            <person name="Labutti K."/>
            <person name="Salamov A."/>
            <person name="Andreopoulos B."/>
            <person name="Baker S."/>
            <person name="Barry K."/>
            <person name="Bills G."/>
            <person name="Bluhm B."/>
            <person name="Cannon C."/>
            <person name="Castanera R."/>
            <person name="Culley D."/>
            <person name="Daum C."/>
            <person name="Ezra D."/>
            <person name="Gonzalez J."/>
            <person name="Henrissat B."/>
            <person name="Kuo A."/>
            <person name="Liang C."/>
            <person name="Lipzen A."/>
            <person name="Lutzoni F."/>
            <person name="Magnuson J."/>
            <person name="Mondo S."/>
            <person name="Nolan M."/>
            <person name="Ohm R."/>
            <person name="Pangilinan J."/>
            <person name="Park H.-J."/>
            <person name="Ramirez L."/>
            <person name="Alfaro M."/>
            <person name="Sun H."/>
            <person name="Tritt A."/>
            <person name="Yoshinaga Y."/>
            <person name="Zwiers L.-H."/>
            <person name="Turgeon B."/>
            <person name="Goodwin S."/>
            <person name="Spatafora J."/>
            <person name="Crous P."/>
            <person name="Grigoriev I."/>
        </authorList>
    </citation>
    <scope>NUCLEOTIDE SEQUENCE</scope>
    <source>
        <strain evidence="3">CBS 262.69</strain>
    </source>
</reference>
<protein>
    <submittedName>
        <fullName evidence="3">Uncharacterized protein</fullName>
    </submittedName>
</protein>